<feature type="non-terminal residue" evidence="2">
    <location>
        <position position="151"/>
    </location>
</feature>
<gene>
    <name evidence="2" type="ORF">ETH_00017235</name>
</gene>
<feature type="compositionally biased region" description="Low complexity" evidence="1">
    <location>
        <begin position="13"/>
        <end position="22"/>
    </location>
</feature>
<evidence type="ECO:0000313" key="2">
    <source>
        <dbReference type="EMBL" id="CDJ45571.1"/>
    </source>
</evidence>
<dbReference type="VEuPathDB" id="ToxoDB:ETH_00017235"/>
<dbReference type="AlphaFoldDB" id="U6L5Z4"/>
<evidence type="ECO:0000313" key="3">
    <source>
        <dbReference type="Proteomes" id="UP000030747"/>
    </source>
</evidence>
<evidence type="ECO:0000256" key="1">
    <source>
        <dbReference type="SAM" id="MobiDB-lite"/>
    </source>
</evidence>
<reference evidence="2" key="1">
    <citation type="submission" date="2013-10" db="EMBL/GenBank/DDBJ databases">
        <title>Genomic analysis of the causative agents of coccidiosis in chickens.</title>
        <authorList>
            <person name="Reid A.J."/>
            <person name="Blake D."/>
            <person name="Billington K."/>
            <person name="Browne H."/>
            <person name="Dunn M."/>
            <person name="Hung S."/>
            <person name="Kawahara F."/>
            <person name="Miranda-Saavedra D."/>
            <person name="Mourier T."/>
            <person name="Nagra H."/>
            <person name="Otto T.D."/>
            <person name="Rawlings N."/>
            <person name="Sanchez A."/>
            <person name="Sanders M."/>
            <person name="Subramaniam C."/>
            <person name="Tay Y."/>
            <person name="Dear P."/>
            <person name="Doerig C."/>
            <person name="Gruber A."/>
            <person name="Parkinson J."/>
            <person name="Shirley M."/>
            <person name="Wan K.L."/>
            <person name="Berriman M."/>
            <person name="Tomley F."/>
            <person name="Pain A."/>
        </authorList>
    </citation>
    <scope>NUCLEOTIDE SEQUENCE [LARGE SCALE GENOMIC DNA]</scope>
    <source>
        <strain evidence="2">Houghton</strain>
    </source>
</reference>
<reference evidence="2" key="2">
    <citation type="submission" date="2013-10" db="EMBL/GenBank/DDBJ databases">
        <authorList>
            <person name="Aslett M."/>
        </authorList>
    </citation>
    <scope>NUCLEOTIDE SEQUENCE [LARGE SCALE GENOMIC DNA]</scope>
    <source>
        <strain evidence="2">Houghton</strain>
    </source>
</reference>
<feature type="region of interest" description="Disordered" evidence="1">
    <location>
        <begin position="118"/>
        <end position="151"/>
    </location>
</feature>
<dbReference type="VEuPathDB" id="ToxoDB:ETH2_0951000"/>
<keyword evidence="3" id="KW-1185">Reference proteome</keyword>
<sequence length="151" mass="15313">MQQQVSGEGAPGGAPEVAPAFPQEAQAADARGGSEDSPEQQQQQQQQQQEFPEGPLPTVVPPHHVSAEDRSHDSTGFSPAAATESPAAEAAAAKNKAAATQAAPATGFKGALRHFGAHYKAGAEEQQEGPPDAAAAAASDNPFGVTPEQLV</sequence>
<organism evidence="2 3">
    <name type="scientific">Eimeria tenella</name>
    <name type="common">Coccidian parasite</name>
    <dbReference type="NCBI Taxonomy" id="5802"/>
    <lineage>
        <taxon>Eukaryota</taxon>
        <taxon>Sar</taxon>
        <taxon>Alveolata</taxon>
        <taxon>Apicomplexa</taxon>
        <taxon>Conoidasida</taxon>
        <taxon>Coccidia</taxon>
        <taxon>Eucoccidiorida</taxon>
        <taxon>Eimeriorina</taxon>
        <taxon>Eimeriidae</taxon>
        <taxon>Eimeria</taxon>
    </lineage>
</organism>
<dbReference type="Proteomes" id="UP000030747">
    <property type="component" value="Unassembled WGS sequence"/>
</dbReference>
<dbReference type="EMBL" id="HG678381">
    <property type="protein sequence ID" value="CDJ45571.1"/>
    <property type="molecule type" value="Genomic_DNA"/>
</dbReference>
<feature type="compositionally biased region" description="Low complexity" evidence="1">
    <location>
        <begin position="40"/>
        <end position="49"/>
    </location>
</feature>
<proteinExistence type="predicted"/>
<dbReference type="GeneID" id="25252592"/>
<feature type="region of interest" description="Disordered" evidence="1">
    <location>
        <begin position="1"/>
        <end position="103"/>
    </location>
</feature>
<dbReference type="RefSeq" id="XP_013236317.1">
    <property type="nucleotide sequence ID" value="XM_013380863.1"/>
</dbReference>
<feature type="compositionally biased region" description="Low complexity" evidence="1">
    <location>
        <begin position="78"/>
        <end position="103"/>
    </location>
</feature>
<protein>
    <submittedName>
        <fullName evidence="2">Uncharacterized protein</fullName>
    </submittedName>
</protein>
<name>U6L5Z4_EIMTE</name>
<accession>U6L5Z4</accession>